<dbReference type="Proteomes" id="UP001189624">
    <property type="component" value="Chromosome 7"/>
</dbReference>
<keyword evidence="1" id="KW-0507">mRNA processing</keyword>
<protein>
    <recommendedName>
        <fullName evidence="6">RRM domain-containing protein</fullName>
    </recommendedName>
</protein>
<dbReference type="InterPro" id="IPR012677">
    <property type="entry name" value="Nucleotide-bd_a/b_plait_sf"/>
</dbReference>
<keyword evidence="8" id="KW-1185">Reference proteome</keyword>
<dbReference type="GO" id="GO:0003723">
    <property type="term" value="F:RNA binding"/>
    <property type="evidence" value="ECO:0007669"/>
    <property type="project" value="UniProtKB-UniRule"/>
</dbReference>
<name>A0AA86TGM4_9FABA</name>
<dbReference type="PANTHER" id="PTHR23139">
    <property type="entry name" value="RNA-BINDING PROTEIN"/>
    <property type="match status" value="1"/>
</dbReference>
<dbReference type="SMART" id="SM00360">
    <property type="entry name" value="RRM"/>
    <property type="match status" value="1"/>
</dbReference>
<evidence type="ECO:0000256" key="3">
    <source>
        <dbReference type="ARBA" id="ARBA00023187"/>
    </source>
</evidence>
<dbReference type="SUPFAM" id="SSF54928">
    <property type="entry name" value="RNA-binding domain, RBD"/>
    <property type="match status" value="2"/>
</dbReference>
<proteinExistence type="predicted"/>
<evidence type="ECO:0000313" key="7">
    <source>
        <dbReference type="EMBL" id="CAJ1967090.1"/>
    </source>
</evidence>
<dbReference type="GO" id="GO:0006397">
    <property type="term" value="P:mRNA processing"/>
    <property type="evidence" value="ECO:0007669"/>
    <property type="project" value="UniProtKB-KW"/>
</dbReference>
<feature type="domain" description="RRM" evidence="6">
    <location>
        <begin position="29"/>
        <end position="104"/>
    </location>
</feature>
<reference evidence="7" key="1">
    <citation type="submission" date="2023-10" db="EMBL/GenBank/DDBJ databases">
        <authorList>
            <person name="Domelevo Entfellner J.-B."/>
        </authorList>
    </citation>
    <scope>NUCLEOTIDE SEQUENCE</scope>
</reference>
<dbReference type="PROSITE" id="PS50102">
    <property type="entry name" value="RRM"/>
    <property type="match status" value="1"/>
</dbReference>
<dbReference type="AlphaFoldDB" id="A0AA86TGM4"/>
<sequence length="409" mass="44408">MGDIPLTGEPERSVDATVTISDVVIDSPHKIFVGGISDHLSSEMLMEIASAFGSLKAYHFENNLSNGSRAFLEYVDHSVSIKACAGMNGMKLGGEVLTVVQAMPDASPSGNAGEPSYEIPEHAKPLLGKPTQVLEIKNVFAAESILSLSDVTIEEILDDVRLECARFGTIKSINVVKHRSEKNLATKLEECEVIDKVESKVFQGTNSITNNTESSFSDKGTDPKSEATNGVEFHEDKELEEYKVGDAINVNTDKNAEVFQHKSCLEHLVSDTAVEDVGNKSIPCEMIQECPIQQDTSNDVPELHDKMVAKDIDNKIVGDNMDSKGTVSAFPEGFSGQDTSSELVGPQKGIDTKDCLNTHVFEPGSVLVEYGRAEACCAAAHSLHGRLFDGRTVMVEYVARSLYKARFTK</sequence>
<dbReference type="InterPro" id="IPR035979">
    <property type="entry name" value="RBD_domain_sf"/>
</dbReference>
<dbReference type="Gramene" id="rna-AYBTSS11_LOCUS20996">
    <property type="protein sequence ID" value="CAJ1967090.1"/>
    <property type="gene ID" value="gene-AYBTSS11_LOCUS20996"/>
</dbReference>
<feature type="compositionally biased region" description="Polar residues" evidence="5">
    <location>
        <begin position="207"/>
        <end position="218"/>
    </location>
</feature>
<dbReference type="Pfam" id="PF00076">
    <property type="entry name" value="RRM_1"/>
    <property type="match status" value="1"/>
</dbReference>
<dbReference type="GO" id="GO:0008380">
    <property type="term" value="P:RNA splicing"/>
    <property type="evidence" value="ECO:0007669"/>
    <property type="project" value="UniProtKB-KW"/>
</dbReference>
<gene>
    <name evidence="7" type="ORF">AYBTSS11_LOCUS20996</name>
</gene>
<organism evidence="7 8">
    <name type="scientific">Sphenostylis stenocarpa</name>
    <dbReference type="NCBI Taxonomy" id="92480"/>
    <lineage>
        <taxon>Eukaryota</taxon>
        <taxon>Viridiplantae</taxon>
        <taxon>Streptophyta</taxon>
        <taxon>Embryophyta</taxon>
        <taxon>Tracheophyta</taxon>
        <taxon>Spermatophyta</taxon>
        <taxon>Magnoliopsida</taxon>
        <taxon>eudicotyledons</taxon>
        <taxon>Gunneridae</taxon>
        <taxon>Pentapetalae</taxon>
        <taxon>rosids</taxon>
        <taxon>fabids</taxon>
        <taxon>Fabales</taxon>
        <taxon>Fabaceae</taxon>
        <taxon>Papilionoideae</taxon>
        <taxon>50 kb inversion clade</taxon>
        <taxon>NPAAA clade</taxon>
        <taxon>indigoferoid/millettioid clade</taxon>
        <taxon>Phaseoleae</taxon>
        <taxon>Sphenostylis</taxon>
    </lineage>
</organism>
<accession>A0AA86TGM4</accession>
<dbReference type="InterPro" id="IPR000504">
    <property type="entry name" value="RRM_dom"/>
</dbReference>
<dbReference type="FunFam" id="3.30.70.330:FF:001380">
    <property type="entry name" value="RNA-binding (RRM/RBD/RNP motifs) family protein"/>
    <property type="match status" value="1"/>
</dbReference>
<evidence type="ECO:0000256" key="1">
    <source>
        <dbReference type="ARBA" id="ARBA00022664"/>
    </source>
</evidence>
<evidence type="ECO:0000256" key="4">
    <source>
        <dbReference type="PROSITE-ProRule" id="PRU00176"/>
    </source>
</evidence>
<evidence type="ECO:0000313" key="8">
    <source>
        <dbReference type="Proteomes" id="UP001189624"/>
    </source>
</evidence>
<dbReference type="EMBL" id="OY731404">
    <property type="protein sequence ID" value="CAJ1967090.1"/>
    <property type="molecule type" value="Genomic_DNA"/>
</dbReference>
<evidence type="ECO:0000256" key="5">
    <source>
        <dbReference type="SAM" id="MobiDB-lite"/>
    </source>
</evidence>
<feature type="region of interest" description="Disordered" evidence="5">
    <location>
        <begin position="207"/>
        <end position="232"/>
    </location>
</feature>
<dbReference type="Gene3D" id="3.30.70.330">
    <property type="match status" value="3"/>
</dbReference>
<evidence type="ECO:0000259" key="6">
    <source>
        <dbReference type="PROSITE" id="PS50102"/>
    </source>
</evidence>
<keyword evidence="2 4" id="KW-0694">RNA-binding</keyword>
<keyword evidence="3" id="KW-0508">mRNA splicing</keyword>
<evidence type="ECO:0000256" key="2">
    <source>
        <dbReference type="ARBA" id="ARBA00022884"/>
    </source>
</evidence>